<dbReference type="Gene3D" id="3.20.20.450">
    <property type="entry name" value="EAL domain"/>
    <property type="match status" value="1"/>
</dbReference>
<dbReference type="AlphaFoldDB" id="A0A2S5DDQ1"/>
<comment type="caution">
    <text evidence="2">The sequence shown here is derived from an EMBL/GenBank/DDBJ whole genome shotgun (WGS) entry which is preliminary data.</text>
</comment>
<organism evidence="2 3">
    <name type="scientific">Chromobacterium alticapitis</name>
    <dbReference type="NCBI Taxonomy" id="2073169"/>
    <lineage>
        <taxon>Bacteria</taxon>
        <taxon>Pseudomonadati</taxon>
        <taxon>Pseudomonadota</taxon>
        <taxon>Betaproteobacteria</taxon>
        <taxon>Neisseriales</taxon>
        <taxon>Chromobacteriaceae</taxon>
        <taxon>Chromobacterium</taxon>
    </lineage>
</organism>
<dbReference type="RefSeq" id="WP_103903441.1">
    <property type="nucleotide sequence ID" value="NZ_PQWB01000067.1"/>
</dbReference>
<gene>
    <name evidence="2" type="ORF">C2I19_14695</name>
</gene>
<reference evidence="3" key="1">
    <citation type="submission" date="2018-02" db="EMBL/GenBank/DDBJ databases">
        <authorList>
            <person name="O'Hara-Hanley K."/>
            <person name="Soby S."/>
        </authorList>
    </citation>
    <scope>NUCLEOTIDE SEQUENCE [LARGE SCALE GENOMIC DNA]</scope>
    <source>
        <strain evidence="3">MWU14-2602</strain>
    </source>
</reference>
<proteinExistence type="predicted"/>
<dbReference type="EMBL" id="PQWB01000067">
    <property type="protein sequence ID" value="POZ61240.1"/>
    <property type="molecule type" value="Genomic_DNA"/>
</dbReference>
<dbReference type="PANTHER" id="PTHR33121:SF76">
    <property type="entry name" value="SIGNALING PROTEIN"/>
    <property type="match status" value="1"/>
</dbReference>
<dbReference type="InterPro" id="IPR001633">
    <property type="entry name" value="EAL_dom"/>
</dbReference>
<dbReference type="PROSITE" id="PS50883">
    <property type="entry name" value="EAL"/>
    <property type="match status" value="1"/>
</dbReference>
<dbReference type="OrthoDB" id="9813903at2"/>
<accession>A0A2S5DDQ1</accession>
<feature type="domain" description="EAL" evidence="1">
    <location>
        <begin position="14"/>
        <end position="259"/>
    </location>
</feature>
<dbReference type="Pfam" id="PF00563">
    <property type="entry name" value="EAL"/>
    <property type="match status" value="1"/>
</dbReference>
<dbReference type="GO" id="GO:0071111">
    <property type="term" value="F:cyclic-guanylate-specific phosphodiesterase activity"/>
    <property type="evidence" value="ECO:0007669"/>
    <property type="project" value="InterPro"/>
</dbReference>
<keyword evidence="3" id="KW-1185">Reference proteome</keyword>
<dbReference type="CDD" id="cd01948">
    <property type="entry name" value="EAL"/>
    <property type="match status" value="1"/>
</dbReference>
<protein>
    <submittedName>
        <fullName evidence="2">EAL domain-containing protein</fullName>
    </submittedName>
</protein>
<dbReference type="PANTHER" id="PTHR33121">
    <property type="entry name" value="CYCLIC DI-GMP PHOSPHODIESTERASE PDEF"/>
    <property type="match status" value="1"/>
</dbReference>
<evidence type="ECO:0000313" key="2">
    <source>
        <dbReference type="EMBL" id="POZ61240.1"/>
    </source>
</evidence>
<dbReference type="InterPro" id="IPR035919">
    <property type="entry name" value="EAL_sf"/>
</dbReference>
<evidence type="ECO:0000259" key="1">
    <source>
        <dbReference type="PROSITE" id="PS50883"/>
    </source>
</evidence>
<dbReference type="Proteomes" id="UP000237082">
    <property type="component" value="Unassembled WGS sequence"/>
</dbReference>
<name>A0A2S5DDQ1_9NEIS</name>
<dbReference type="InterPro" id="IPR050706">
    <property type="entry name" value="Cyclic-di-GMP_PDE-like"/>
</dbReference>
<sequence>MQLSPPPLADGALFRDAAGRYCASLAGHRFYSAFQPIFYKGGSLFGYEALLRVVDEGGEWQPPDRYLGGLAPEQAQLADRLARLIHVRNFAQSSQDGCLTLNLLAATVQEDHSGRSHLPMLKTLLQTVELDSGGVIFEIPEFEVEHHGAPLLDGLRHASDMGFGLAVDDFGALGSRHGKTSELCPDILKIDRSLLLDYMAGETQRLPALLELGWQIGCRMLVEGVETVEQLEAMRALGVELYQGFFLGRPGELPVLRQL</sequence>
<dbReference type="SMART" id="SM00052">
    <property type="entry name" value="EAL"/>
    <property type="match status" value="1"/>
</dbReference>
<dbReference type="SUPFAM" id="SSF141868">
    <property type="entry name" value="EAL domain-like"/>
    <property type="match status" value="1"/>
</dbReference>
<evidence type="ECO:0000313" key="3">
    <source>
        <dbReference type="Proteomes" id="UP000237082"/>
    </source>
</evidence>